<evidence type="ECO:0000313" key="2">
    <source>
        <dbReference type="EMBL" id="KAA6371410.1"/>
    </source>
</evidence>
<reference evidence="2 3" key="1">
    <citation type="submission" date="2019-03" db="EMBL/GenBank/DDBJ databases">
        <title>Single cell metagenomics reveals metabolic interactions within the superorganism composed of flagellate Streblomastix strix and complex community of Bacteroidetes bacteria on its surface.</title>
        <authorList>
            <person name="Treitli S.C."/>
            <person name="Kolisko M."/>
            <person name="Husnik F."/>
            <person name="Keeling P."/>
            <person name="Hampl V."/>
        </authorList>
    </citation>
    <scope>NUCLEOTIDE SEQUENCE [LARGE SCALE GENOMIC DNA]</scope>
    <source>
        <strain evidence="2">ST1C</strain>
    </source>
</reference>
<protein>
    <recommendedName>
        <fullName evidence="1">AAA ATPase AAA+ lid domain-containing protein</fullName>
    </recommendedName>
</protein>
<feature type="non-terminal residue" evidence="2">
    <location>
        <position position="73"/>
    </location>
</feature>
<dbReference type="Pfam" id="PF17862">
    <property type="entry name" value="AAA_lid_3"/>
    <property type="match status" value="1"/>
</dbReference>
<dbReference type="SUPFAM" id="SSF52540">
    <property type="entry name" value="P-loop containing nucleoside triphosphate hydrolases"/>
    <property type="match status" value="1"/>
</dbReference>
<comment type="caution">
    <text evidence="2">The sequence shown here is derived from an EMBL/GenBank/DDBJ whole genome shotgun (WGS) entry which is preliminary data.</text>
</comment>
<gene>
    <name evidence="2" type="ORF">EZS28_033062</name>
</gene>
<feature type="domain" description="AAA ATPase AAA+ lid" evidence="1">
    <location>
        <begin position="16"/>
        <end position="46"/>
    </location>
</feature>
<dbReference type="Gene3D" id="1.10.8.60">
    <property type="match status" value="1"/>
</dbReference>
<evidence type="ECO:0000313" key="3">
    <source>
        <dbReference type="Proteomes" id="UP000324800"/>
    </source>
</evidence>
<dbReference type="EMBL" id="SNRW01014496">
    <property type="protein sequence ID" value="KAA6371410.1"/>
    <property type="molecule type" value="Genomic_DNA"/>
</dbReference>
<name>A0A5J4UN34_9EUKA</name>
<organism evidence="2 3">
    <name type="scientific">Streblomastix strix</name>
    <dbReference type="NCBI Taxonomy" id="222440"/>
    <lineage>
        <taxon>Eukaryota</taxon>
        <taxon>Metamonada</taxon>
        <taxon>Preaxostyla</taxon>
        <taxon>Oxymonadida</taxon>
        <taxon>Streblomastigidae</taxon>
        <taxon>Streblomastix</taxon>
    </lineage>
</organism>
<accession>A0A5J4UN34</accession>
<dbReference type="OrthoDB" id="27435at2759"/>
<proteinExistence type="predicted"/>
<dbReference type="InterPro" id="IPR027417">
    <property type="entry name" value="P-loop_NTPase"/>
</dbReference>
<dbReference type="AlphaFoldDB" id="A0A5J4UN34"/>
<sequence>MEILIILITNMKLAYDIDLEAIAKESHGYNGADLASLIVEAAMQCICQKIAFIDIDEDEIDSKLLNSMSVTND</sequence>
<dbReference type="Proteomes" id="UP000324800">
    <property type="component" value="Unassembled WGS sequence"/>
</dbReference>
<dbReference type="InterPro" id="IPR041569">
    <property type="entry name" value="AAA_lid_3"/>
</dbReference>
<evidence type="ECO:0000259" key="1">
    <source>
        <dbReference type="Pfam" id="PF17862"/>
    </source>
</evidence>